<protein>
    <recommendedName>
        <fullName evidence="5">Adenosine deaminase</fullName>
        <ecNumber evidence="4">3.5.4.4</ecNumber>
    </recommendedName>
</protein>
<dbReference type="AlphaFoldDB" id="A0A1B6G1Z8"/>
<dbReference type="GO" id="GO:0046103">
    <property type="term" value="P:inosine biosynthetic process"/>
    <property type="evidence" value="ECO:0007669"/>
    <property type="project" value="TreeGrafter"/>
</dbReference>
<dbReference type="GO" id="GO:0060169">
    <property type="term" value="P:negative regulation of adenosine receptor signaling pathway"/>
    <property type="evidence" value="ECO:0007669"/>
    <property type="project" value="TreeGrafter"/>
</dbReference>
<evidence type="ECO:0000313" key="10">
    <source>
        <dbReference type="EMBL" id="JAS56455.1"/>
    </source>
</evidence>
<dbReference type="InterPro" id="IPR032466">
    <property type="entry name" value="Metal_Hydrolase"/>
</dbReference>
<dbReference type="InterPro" id="IPR006330">
    <property type="entry name" value="Ado/ade_deaminase"/>
</dbReference>
<evidence type="ECO:0000256" key="7">
    <source>
        <dbReference type="ARBA" id="ARBA00022801"/>
    </source>
</evidence>
<keyword evidence="7" id="KW-0378">Hydrolase</keyword>
<dbReference type="Gene3D" id="3.20.20.140">
    <property type="entry name" value="Metal-dependent hydrolases"/>
    <property type="match status" value="1"/>
</dbReference>
<organism evidence="10">
    <name type="scientific">Cuerna arida</name>
    <dbReference type="NCBI Taxonomy" id="1464854"/>
    <lineage>
        <taxon>Eukaryota</taxon>
        <taxon>Metazoa</taxon>
        <taxon>Ecdysozoa</taxon>
        <taxon>Arthropoda</taxon>
        <taxon>Hexapoda</taxon>
        <taxon>Insecta</taxon>
        <taxon>Pterygota</taxon>
        <taxon>Neoptera</taxon>
        <taxon>Paraneoptera</taxon>
        <taxon>Hemiptera</taxon>
        <taxon>Auchenorrhyncha</taxon>
        <taxon>Membracoidea</taxon>
        <taxon>Cicadellidae</taxon>
        <taxon>Cicadellinae</taxon>
        <taxon>Proconiini</taxon>
        <taxon>Cuerna</taxon>
    </lineage>
</organism>
<dbReference type="InterPro" id="IPR001365">
    <property type="entry name" value="A_deaminase_dom"/>
</dbReference>
<evidence type="ECO:0000256" key="6">
    <source>
        <dbReference type="ARBA" id="ARBA00022723"/>
    </source>
</evidence>
<dbReference type="GO" id="GO:0009897">
    <property type="term" value="C:external side of plasma membrane"/>
    <property type="evidence" value="ECO:0007669"/>
    <property type="project" value="TreeGrafter"/>
</dbReference>
<dbReference type="GO" id="GO:0009168">
    <property type="term" value="P:purine ribonucleoside monophosphate biosynthetic process"/>
    <property type="evidence" value="ECO:0007669"/>
    <property type="project" value="InterPro"/>
</dbReference>
<evidence type="ECO:0000256" key="4">
    <source>
        <dbReference type="ARBA" id="ARBA00012784"/>
    </source>
</evidence>
<evidence type="ECO:0000256" key="3">
    <source>
        <dbReference type="ARBA" id="ARBA00006676"/>
    </source>
</evidence>
<accession>A0A1B6G1Z8</accession>
<evidence type="ECO:0000259" key="9">
    <source>
        <dbReference type="Pfam" id="PF00962"/>
    </source>
</evidence>
<dbReference type="GO" id="GO:0046872">
    <property type="term" value="F:metal ion binding"/>
    <property type="evidence" value="ECO:0007669"/>
    <property type="project" value="UniProtKB-KW"/>
</dbReference>
<evidence type="ECO:0000256" key="5">
    <source>
        <dbReference type="ARBA" id="ARBA00018099"/>
    </source>
</evidence>
<dbReference type="GO" id="GO:0043103">
    <property type="term" value="P:hypoxanthine salvage"/>
    <property type="evidence" value="ECO:0007669"/>
    <property type="project" value="TreeGrafter"/>
</dbReference>
<keyword evidence="6" id="KW-0479">Metal-binding</keyword>
<keyword evidence="8" id="KW-0862">Zinc</keyword>
<dbReference type="Pfam" id="PF00962">
    <property type="entry name" value="A_deaminase"/>
    <property type="match status" value="1"/>
</dbReference>
<dbReference type="PROSITE" id="PS00485">
    <property type="entry name" value="A_DEAMINASE"/>
    <property type="match status" value="1"/>
</dbReference>
<comment type="subcellular location">
    <subcellularLocation>
        <location evidence="2">Cell membrane</location>
        <topology evidence="2">Peripheral membrane protein</topology>
        <orientation evidence="2">Extracellular side</orientation>
    </subcellularLocation>
</comment>
<dbReference type="EC" id="3.5.4.4" evidence="4"/>
<dbReference type="SUPFAM" id="SSF51556">
    <property type="entry name" value="Metallo-dependent hydrolases"/>
    <property type="match status" value="1"/>
</dbReference>
<evidence type="ECO:0000256" key="1">
    <source>
        <dbReference type="ARBA" id="ARBA00001947"/>
    </source>
</evidence>
<proteinExistence type="inferred from homology"/>
<dbReference type="EMBL" id="GECZ01013314">
    <property type="protein sequence ID" value="JAS56455.1"/>
    <property type="molecule type" value="Transcribed_RNA"/>
</dbReference>
<dbReference type="InterPro" id="IPR006650">
    <property type="entry name" value="A/AMP_deam_AS"/>
</dbReference>
<reference evidence="10" key="1">
    <citation type="submission" date="2015-11" db="EMBL/GenBank/DDBJ databases">
        <title>De novo transcriptome assembly of four potential Pierce s Disease insect vectors from Arizona vineyards.</title>
        <authorList>
            <person name="Tassone E.E."/>
        </authorList>
    </citation>
    <scope>NUCLEOTIDE SEQUENCE</scope>
</reference>
<dbReference type="GO" id="GO:0005829">
    <property type="term" value="C:cytosol"/>
    <property type="evidence" value="ECO:0007669"/>
    <property type="project" value="TreeGrafter"/>
</dbReference>
<comment type="cofactor">
    <cofactor evidence="1">
        <name>Zn(2+)</name>
        <dbReference type="ChEBI" id="CHEBI:29105"/>
    </cofactor>
</comment>
<sequence length="409" mass="46009">SWHSVRSEFERREQCSYQIILSILHSCLERGLEDSWWESVKRGKQLIVYPAHVPRVIMEPAIPRKKIQLHLHLDGSVRPSTAWELAKEKGIKIPGVTNFEEFKKACVASNPSTLWGFLQHFGVFWPPLCGDLDALERNAYEFCEDAHKEGVIYAEVRYSPTSSLGDKAFKEVGPQGYDEVIRRISFGLKRGEHDFGVKTRTILCGSYCEESNDLYQTLRLCQAHYYEGVVGMDLLTLQQEHGIIDEAPLVEPIISVYQEAARTSVHRTVHAAEASGAYAVHRAVYGLGSERVGHGYHVLEEPEIYKKCLEDRIHFECCPHSSLLTGSVKTGGKTHPIIRFANDGANFSISSDDPTVIGHNVQGDYALLADWGLSEDLMAQANLNAVHSSFLDAHDKHDLLKILKKDNVR</sequence>
<dbReference type="NCBIfam" id="TIGR01430">
    <property type="entry name" value="aden_deam"/>
    <property type="match status" value="1"/>
</dbReference>
<evidence type="ECO:0000256" key="2">
    <source>
        <dbReference type="ARBA" id="ARBA00004296"/>
    </source>
</evidence>
<dbReference type="GO" id="GO:0006154">
    <property type="term" value="P:adenosine catabolic process"/>
    <property type="evidence" value="ECO:0007669"/>
    <property type="project" value="TreeGrafter"/>
</dbReference>
<evidence type="ECO:0000256" key="8">
    <source>
        <dbReference type="ARBA" id="ARBA00022833"/>
    </source>
</evidence>
<comment type="similarity">
    <text evidence="3">Belongs to the metallo-dependent hydrolases superfamily. Adenosine and AMP deaminases family.</text>
</comment>
<dbReference type="GO" id="GO:0004000">
    <property type="term" value="F:adenosine deaminase activity"/>
    <property type="evidence" value="ECO:0007669"/>
    <property type="project" value="UniProtKB-ARBA"/>
</dbReference>
<dbReference type="PANTHER" id="PTHR11409">
    <property type="entry name" value="ADENOSINE DEAMINASE"/>
    <property type="match status" value="1"/>
</dbReference>
<feature type="non-terminal residue" evidence="10">
    <location>
        <position position="1"/>
    </location>
</feature>
<name>A0A1B6G1Z8_9HEMI</name>
<feature type="domain" description="Adenosine deaminase" evidence="9">
    <location>
        <begin position="66"/>
        <end position="403"/>
    </location>
</feature>
<gene>
    <name evidence="10" type="ORF">g.14997</name>
</gene>
<dbReference type="PANTHER" id="PTHR11409:SF43">
    <property type="entry name" value="ADENOSINE DEAMINASE"/>
    <property type="match status" value="1"/>
</dbReference>